<name>A0ABQ1LCD8_9RHOB</name>
<gene>
    <name evidence="1" type="ORF">GCM10011363_43960</name>
</gene>
<dbReference type="RefSeq" id="WP_188484256.1">
    <property type="nucleotide sequence ID" value="NZ_BMFC01000023.1"/>
</dbReference>
<evidence type="ECO:0000313" key="1">
    <source>
        <dbReference type="EMBL" id="GGC22624.1"/>
    </source>
</evidence>
<evidence type="ECO:0000313" key="2">
    <source>
        <dbReference type="Proteomes" id="UP000645462"/>
    </source>
</evidence>
<protein>
    <recommendedName>
        <fullName evidence="3">Inner membrane protein</fullName>
    </recommendedName>
</protein>
<sequence>MARRPRSTGEMISTLCYVGVGLWTLGTALEAPFPKAALLGSCAVACFAGALRHQIAQLFDPR</sequence>
<organism evidence="1 2">
    <name type="scientific">Marivita lacus</name>
    <dbReference type="NCBI Taxonomy" id="1323742"/>
    <lineage>
        <taxon>Bacteria</taxon>
        <taxon>Pseudomonadati</taxon>
        <taxon>Pseudomonadota</taxon>
        <taxon>Alphaproteobacteria</taxon>
        <taxon>Rhodobacterales</taxon>
        <taxon>Roseobacteraceae</taxon>
        <taxon>Marivita</taxon>
    </lineage>
</organism>
<proteinExistence type="predicted"/>
<dbReference type="EMBL" id="BMFC01000023">
    <property type="protein sequence ID" value="GGC22624.1"/>
    <property type="molecule type" value="Genomic_DNA"/>
</dbReference>
<keyword evidence="2" id="KW-1185">Reference proteome</keyword>
<evidence type="ECO:0008006" key="3">
    <source>
        <dbReference type="Google" id="ProtNLM"/>
    </source>
</evidence>
<accession>A0ABQ1LCD8</accession>
<comment type="caution">
    <text evidence="1">The sequence shown here is derived from an EMBL/GenBank/DDBJ whole genome shotgun (WGS) entry which is preliminary data.</text>
</comment>
<dbReference type="Proteomes" id="UP000645462">
    <property type="component" value="Unassembled WGS sequence"/>
</dbReference>
<reference evidence="2" key="1">
    <citation type="journal article" date="2019" name="Int. J. Syst. Evol. Microbiol.">
        <title>The Global Catalogue of Microorganisms (GCM) 10K type strain sequencing project: providing services to taxonomists for standard genome sequencing and annotation.</title>
        <authorList>
            <consortium name="The Broad Institute Genomics Platform"/>
            <consortium name="The Broad Institute Genome Sequencing Center for Infectious Disease"/>
            <person name="Wu L."/>
            <person name="Ma J."/>
        </authorList>
    </citation>
    <scope>NUCLEOTIDE SEQUENCE [LARGE SCALE GENOMIC DNA]</scope>
    <source>
        <strain evidence="2">CGMCC 1.12478</strain>
    </source>
</reference>